<keyword evidence="2 7" id="KW-0645">Protease</keyword>
<reference evidence="9 10" key="2">
    <citation type="submission" date="2018-03" db="EMBL/GenBank/DDBJ databases">
        <title>Draft genome of Pseudomonas putida strain KH-21-114.</title>
        <authorList>
            <person name="Yoshizawa S."/>
            <person name="Khan N.H."/>
            <person name="Nishimura M."/>
            <person name="Chiura H.X."/>
            <person name="Ogura Y."/>
            <person name="Hayashi T."/>
            <person name="Kogure K."/>
        </authorList>
    </citation>
    <scope>NUCLEOTIDE SEQUENCE [LARGE SCALE GENOMIC DNA]</scope>
    <source>
        <strain evidence="9 10">KH-21-114</strain>
    </source>
</reference>
<dbReference type="RefSeq" id="WP_181004524.1">
    <property type="nucleotide sequence ID" value="NZ_MINH01000021.1"/>
</dbReference>
<accession>A0A2S3WYJ3</accession>
<name>A0A2S3WYJ3_PSEPU</name>
<evidence type="ECO:0000313" key="10">
    <source>
        <dbReference type="Proteomes" id="UP000237230"/>
    </source>
</evidence>
<dbReference type="AlphaFoldDB" id="A0A2S3WYJ3"/>
<evidence type="ECO:0000313" key="9">
    <source>
        <dbReference type="EMBL" id="POG06500.1"/>
    </source>
</evidence>
<proteinExistence type="inferred from homology"/>
<evidence type="ECO:0000256" key="4">
    <source>
        <dbReference type="ARBA" id="ARBA00022801"/>
    </source>
</evidence>
<dbReference type="Gene3D" id="1.10.1370.10">
    <property type="entry name" value="Neurolysin, domain 3"/>
    <property type="match status" value="1"/>
</dbReference>
<feature type="domain" description="Peptidase M3A/M3B catalytic" evidence="8">
    <location>
        <begin position="220"/>
        <end position="664"/>
    </location>
</feature>
<keyword evidence="4 7" id="KW-0378">Hydrolase</keyword>
<dbReference type="GO" id="GO:0046872">
    <property type="term" value="F:metal ion binding"/>
    <property type="evidence" value="ECO:0007669"/>
    <property type="project" value="UniProtKB-UniRule"/>
</dbReference>
<dbReference type="GO" id="GO:0006518">
    <property type="term" value="P:peptide metabolic process"/>
    <property type="evidence" value="ECO:0007669"/>
    <property type="project" value="TreeGrafter"/>
</dbReference>
<comment type="similarity">
    <text evidence="1 7">Belongs to the peptidase M3 family.</text>
</comment>
<dbReference type="InterPro" id="IPR024077">
    <property type="entry name" value="Neurolysin/TOP_dom2"/>
</dbReference>
<protein>
    <recommendedName>
        <fullName evidence="8">Peptidase M3A/M3B catalytic domain-containing protein</fullName>
    </recommendedName>
</protein>
<organism evidence="9 10">
    <name type="scientific">Pseudomonas putida</name>
    <name type="common">Arthrobacter siderocapsulatus</name>
    <dbReference type="NCBI Taxonomy" id="303"/>
    <lineage>
        <taxon>Bacteria</taxon>
        <taxon>Pseudomonadati</taxon>
        <taxon>Pseudomonadota</taxon>
        <taxon>Gammaproteobacteria</taxon>
        <taxon>Pseudomonadales</taxon>
        <taxon>Pseudomonadaceae</taxon>
        <taxon>Pseudomonas</taxon>
    </lineage>
</organism>
<dbReference type="InterPro" id="IPR024079">
    <property type="entry name" value="MetalloPept_cat_dom_sf"/>
</dbReference>
<evidence type="ECO:0000256" key="1">
    <source>
        <dbReference type="ARBA" id="ARBA00006040"/>
    </source>
</evidence>
<reference evidence="9 10" key="1">
    <citation type="submission" date="2016-08" db="EMBL/GenBank/DDBJ databases">
        <authorList>
            <person name="Seilhamer J.J."/>
        </authorList>
    </citation>
    <scope>NUCLEOTIDE SEQUENCE [LARGE SCALE GENOMIC DNA]</scope>
    <source>
        <strain evidence="9 10">KH-21-114</strain>
    </source>
</reference>
<evidence type="ECO:0000256" key="5">
    <source>
        <dbReference type="ARBA" id="ARBA00022833"/>
    </source>
</evidence>
<dbReference type="Pfam" id="PF01432">
    <property type="entry name" value="Peptidase_M3"/>
    <property type="match status" value="1"/>
</dbReference>
<dbReference type="Proteomes" id="UP000237230">
    <property type="component" value="Unassembled WGS sequence"/>
</dbReference>
<dbReference type="Gene3D" id="3.40.390.10">
    <property type="entry name" value="Collagenase (Catalytic Domain)"/>
    <property type="match status" value="1"/>
</dbReference>
<sequence length="669" mass="74777">MALLHAANLLDYRQVTPDQALQAIEISIANYRLGIEAVVEHQAALPTWDDLVLAVDALDADLQGTFYDFAPMANHSDEWRQVFQKTYLEADGCFKEKLRNVELYQLYVRMANSAVGQHLDSRKQATLALILQEYKNGGVHLGTEDKARLQQLEKRIGELTTRFLTNVDSTVASLAVHVTDENRLEGIAGQQQGQMRSVAQAAKLSGWVIACDEANFTHVLKFAKDRSLREQVYRAYHLQGVSDDPALDNGEVIRELVELRNEKARLLGFEDHVQLSVQTKSIGTVARLEAFLQSLEDRMKPAMSAARGTIEPQAAAHGIDTLEPWDIEYLYANALSSESLLSEATMQEYFTFEVVVAALREMARRLFGVELQKLNDSNAWHPSVIVFEVVKDHATIGHLYLDALQHDGKAPDTVKTVTHWHRRVDAEGRYHRVVVAVYSDIPQGIDGRPPLLDHLALRKLYHEFGHALHSLLVSTNNHLLSDTRRLGSDGVEVPSKLFECWVWDADYLASISAHYQDGRKLSSAELKPVLDKLQGDNARSSATLLGRALLDLGLHRSATNGVDLSRLVTDSHLRTGLWPLKGFEKPLHGFTHLVTGYDAGFFGYLWADVHAWDLFSRFEAAGLLDQPTGRALLDEVLAPSVSRPFLQGIESFLGRPADTTRFLKWTGLA</sequence>
<keyword evidence="3 7" id="KW-0479">Metal-binding</keyword>
<dbReference type="Gene3D" id="1.10.1370.40">
    <property type="match status" value="1"/>
</dbReference>
<dbReference type="SUPFAM" id="SSF55486">
    <property type="entry name" value="Metalloproteases ('zincins'), catalytic domain"/>
    <property type="match status" value="1"/>
</dbReference>
<evidence type="ECO:0000256" key="6">
    <source>
        <dbReference type="ARBA" id="ARBA00023049"/>
    </source>
</evidence>
<dbReference type="GO" id="GO:0004222">
    <property type="term" value="F:metalloendopeptidase activity"/>
    <property type="evidence" value="ECO:0007669"/>
    <property type="project" value="InterPro"/>
</dbReference>
<evidence type="ECO:0000259" key="8">
    <source>
        <dbReference type="Pfam" id="PF01432"/>
    </source>
</evidence>
<dbReference type="PANTHER" id="PTHR11804:SF84">
    <property type="entry name" value="SACCHAROLYSIN"/>
    <property type="match status" value="1"/>
</dbReference>
<evidence type="ECO:0000256" key="7">
    <source>
        <dbReference type="RuleBase" id="RU003435"/>
    </source>
</evidence>
<keyword evidence="5 7" id="KW-0862">Zinc</keyword>
<keyword evidence="6 7" id="KW-0482">Metalloprotease</keyword>
<dbReference type="InterPro" id="IPR001567">
    <property type="entry name" value="Pept_M3A_M3B_dom"/>
</dbReference>
<gene>
    <name evidence="9" type="ORF">BGP84_18040</name>
</gene>
<dbReference type="EMBL" id="MINH01000021">
    <property type="protein sequence ID" value="POG06500.1"/>
    <property type="molecule type" value="Genomic_DNA"/>
</dbReference>
<dbReference type="InterPro" id="IPR045090">
    <property type="entry name" value="Pept_M3A_M3B"/>
</dbReference>
<dbReference type="PANTHER" id="PTHR11804">
    <property type="entry name" value="PROTEASE M3 THIMET OLIGOPEPTIDASE-RELATED"/>
    <property type="match status" value="1"/>
</dbReference>
<evidence type="ECO:0000256" key="3">
    <source>
        <dbReference type="ARBA" id="ARBA00022723"/>
    </source>
</evidence>
<evidence type="ECO:0000256" key="2">
    <source>
        <dbReference type="ARBA" id="ARBA00022670"/>
    </source>
</evidence>
<dbReference type="GO" id="GO:0006508">
    <property type="term" value="P:proteolysis"/>
    <property type="evidence" value="ECO:0007669"/>
    <property type="project" value="UniProtKB-KW"/>
</dbReference>
<comment type="caution">
    <text evidence="9">The sequence shown here is derived from an EMBL/GenBank/DDBJ whole genome shotgun (WGS) entry which is preliminary data.</text>
</comment>
<comment type="cofactor">
    <cofactor evidence="7">
        <name>Zn(2+)</name>
        <dbReference type="ChEBI" id="CHEBI:29105"/>
    </cofactor>
    <text evidence="7">Binds 1 zinc ion.</text>
</comment>